<dbReference type="GO" id="GO:0006281">
    <property type="term" value="P:DNA repair"/>
    <property type="evidence" value="ECO:0007669"/>
    <property type="project" value="UniProtKB-KW"/>
</dbReference>
<keyword evidence="2 10" id="KW-0235">DNA replication</keyword>
<keyword evidence="7 10" id="KW-0520">NAD</keyword>
<dbReference type="AlphaFoldDB" id="A0ABC7ZIW2"/>
<keyword evidence="6 10" id="KW-0460">Magnesium</keyword>
<name>A0ABC7ZIW2_MYCGT</name>
<evidence type="ECO:0000259" key="12">
    <source>
        <dbReference type="SMART" id="SM00532"/>
    </source>
</evidence>
<dbReference type="HAMAP" id="MF_01588">
    <property type="entry name" value="DNA_ligase_A"/>
    <property type="match status" value="1"/>
</dbReference>
<dbReference type="InterPro" id="IPR012340">
    <property type="entry name" value="NA-bd_OB-fold"/>
</dbReference>
<dbReference type="EC" id="6.5.1.2" evidence="10 11"/>
<feature type="binding site" evidence="10">
    <location>
        <position position="110"/>
    </location>
    <ligand>
        <name>NAD(+)</name>
        <dbReference type="ChEBI" id="CHEBI:57540"/>
    </ligand>
</feature>
<dbReference type="InterPro" id="IPR033136">
    <property type="entry name" value="DNA_ligase_CS"/>
</dbReference>
<dbReference type="SUPFAM" id="SSF50249">
    <property type="entry name" value="Nucleic acid-binding proteins"/>
    <property type="match status" value="1"/>
</dbReference>
<dbReference type="InterPro" id="IPR010994">
    <property type="entry name" value="RuvA_2-like"/>
</dbReference>
<dbReference type="EMBL" id="CP003772">
    <property type="protein sequence ID" value="AFQ04074.1"/>
    <property type="molecule type" value="Genomic_DNA"/>
</dbReference>
<keyword evidence="1 10" id="KW-0436">Ligase</keyword>
<accession>A0ABC7ZIW2</accession>
<dbReference type="InterPro" id="IPR018239">
    <property type="entry name" value="DNA_ligase_AS"/>
</dbReference>
<keyword evidence="3 10" id="KW-0479">Metal-binding</keyword>
<comment type="function">
    <text evidence="10">DNA ligase that catalyzes the formation of phosphodiester linkages between 5'-phosphoryl and 3'-hydroxyl groups in double-stranded DNA using NAD as a coenzyme and as the energy source for the reaction. It is essential for DNA replication and repair of damaged DNA.</text>
</comment>
<feature type="binding site" evidence="10">
    <location>
        <position position="303"/>
    </location>
    <ligand>
        <name>NAD(+)</name>
        <dbReference type="ChEBI" id="CHEBI:57540"/>
    </ligand>
</feature>
<feature type="binding site" evidence="10">
    <location>
        <position position="167"/>
    </location>
    <ligand>
        <name>NAD(+)</name>
        <dbReference type="ChEBI" id="CHEBI:57540"/>
    </ligand>
</feature>
<dbReference type="Gene3D" id="3.30.470.30">
    <property type="entry name" value="DNA ligase/mRNA capping enzyme"/>
    <property type="match status" value="1"/>
</dbReference>
<feature type="binding site" evidence="10">
    <location>
        <begin position="31"/>
        <end position="35"/>
    </location>
    <ligand>
        <name>NAD(+)</name>
        <dbReference type="ChEBI" id="CHEBI:57540"/>
    </ligand>
</feature>
<dbReference type="PANTHER" id="PTHR23389:SF9">
    <property type="entry name" value="DNA LIGASE"/>
    <property type="match status" value="1"/>
</dbReference>
<evidence type="ECO:0000256" key="3">
    <source>
        <dbReference type="ARBA" id="ARBA00022723"/>
    </source>
</evidence>
<evidence type="ECO:0000256" key="11">
    <source>
        <dbReference type="RuleBase" id="RU000618"/>
    </source>
</evidence>
<dbReference type="Pfam" id="PF01653">
    <property type="entry name" value="DNA_ligase_aden"/>
    <property type="match status" value="1"/>
</dbReference>
<dbReference type="Proteomes" id="UP000005254">
    <property type="component" value="Chromosome"/>
</dbReference>
<dbReference type="GO" id="GO:0003911">
    <property type="term" value="F:DNA ligase (NAD+) activity"/>
    <property type="evidence" value="ECO:0007669"/>
    <property type="project" value="UniProtKB-UniRule"/>
</dbReference>
<dbReference type="SUPFAM" id="SSF47781">
    <property type="entry name" value="RuvA domain 2-like"/>
    <property type="match status" value="1"/>
</dbReference>
<evidence type="ECO:0000313" key="13">
    <source>
        <dbReference type="EMBL" id="AFQ04074.1"/>
    </source>
</evidence>
<evidence type="ECO:0000256" key="5">
    <source>
        <dbReference type="ARBA" id="ARBA00022833"/>
    </source>
</evidence>
<reference evidence="13 14" key="1">
    <citation type="journal article" date="2012" name="J. Bacteriol.">
        <title>Draft Genome Sequences of Four Axenic Mycoplasma genitalium Strains Isolated from Denmark, Japan, and Australia.</title>
        <authorList>
            <person name="McGowin C.L."/>
            <person name="Ma L."/>
            <person name="Jensen J.S."/>
            <person name="Mancuso M.M."/>
            <person name="Hamasuna R."/>
            <person name="Adegboye D."/>
            <person name="Martin D.H."/>
        </authorList>
    </citation>
    <scope>NUCLEOTIDE SEQUENCE [LARGE SCALE GENOMIC DNA]</scope>
    <source>
        <strain evidence="13 14">M6320</strain>
    </source>
</reference>
<keyword evidence="4 10" id="KW-0227">DNA damage</keyword>
<dbReference type="FunFam" id="1.10.150.20:FF:000006">
    <property type="entry name" value="DNA ligase"/>
    <property type="match status" value="1"/>
</dbReference>
<feature type="binding site" evidence="10">
    <location>
        <position position="279"/>
    </location>
    <ligand>
        <name>NAD(+)</name>
        <dbReference type="ChEBI" id="CHEBI:57540"/>
    </ligand>
</feature>
<dbReference type="InterPro" id="IPR013839">
    <property type="entry name" value="DNAligase_adenylation"/>
</dbReference>
<keyword evidence="10" id="KW-0464">Manganese</keyword>
<keyword evidence="5 10" id="KW-0862">Zinc</keyword>
<dbReference type="InterPro" id="IPR001357">
    <property type="entry name" value="BRCT_dom"/>
</dbReference>
<dbReference type="InterPro" id="IPR004149">
    <property type="entry name" value="Znf_DNAligase_C4"/>
</dbReference>
<feature type="binding site" evidence="10">
    <location>
        <position position="133"/>
    </location>
    <ligand>
        <name>NAD(+)</name>
        <dbReference type="ChEBI" id="CHEBI:57540"/>
    </ligand>
</feature>
<keyword evidence="8 10" id="KW-0234">DNA repair</keyword>
<feature type="binding site" evidence="10">
    <location>
        <position position="415"/>
    </location>
    <ligand>
        <name>Zn(2+)</name>
        <dbReference type="ChEBI" id="CHEBI:29105"/>
    </ligand>
</feature>
<dbReference type="KEGG" id="mgx:CM1_01505"/>
<dbReference type="SUPFAM" id="SSF52113">
    <property type="entry name" value="BRCT domain"/>
    <property type="match status" value="1"/>
</dbReference>
<evidence type="ECO:0000313" key="14">
    <source>
        <dbReference type="Proteomes" id="UP000005254"/>
    </source>
</evidence>
<dbReference type="Pfam" id="PF12826">
    <property type="entry name" value="HHH_2"/>
    <property type="match status" value="1"/>
</dbReference>
<evidence type="ECO:0000256" key="7">
    <source>
        <dbReference type="ARBA" id="ARBA00023027"/>
    </source>
</evidence>
<dbReference type="PIRSF" id="PIRSF001604">
    <property type="entry name" value="LigA"/>
    <property type="match status" value="1"/>
</dbReference>
<dbReference type="NCBIfam" id="TIGR00575">
    <property type="entry name" value="dnlj"/>
    <property type="match status" value="1"/>
</dbReference>
<dbReference type="Pfam" id="PF03120">
    <property type="entry name" value="OB_DNA_ligase"/>
    <property type="match status" value="1"/>
</dbReference>
<dbReference type="InterPro" id="IPR004150">
    <property type="entry name" value="NAD_DNA_ligase_OB"/>
</dbReference>
<feature type="binding site" evidence="10">
    <location>
        <position position="397"/>
    </location>
    <ligand>
        <name>Zn(2+)</name>
        <dbReference type="ChEBI" id="CHEBI:29105"/>
    </ligand>
</feature>
<feature type="binding site" evidence="10">
    <location>
        <position position="420"/>
    </location>
    <ligand>
        <name>Zn(2+)</name>
        <dbReference type="ChEBI" id="CHEBI:29105"/>
    </ligand>
</feature>
<dbReference type="Gene3D" id="6.20.10.30">
    <property type="match status" value="1"/>
</dbReference>
<protein>
    <recommendedName>
        <fullName evidence="10 11">DNA ligase</fullName>
        <ecNumber evidence="10 11">6.5.1.2</ecNumber>
    </recommendedName>
    <alternativeName>
        <fullName evidence="10">Polydeoxyribonucleotide synthase [NAD(+)]</fullName>
    </alternativeName>
</protein>
<evidence type="ECO:0000256" key="10">
    <source>
        <dbReference type="HAMAP-Rule" id="MF_01588"/>
    </source>
</evidence>
<dbReference type="Gene3D" id="3.40.50.10190">
    <property type="entry name" value="BRCT domain"/>
    <property type="match status" value="1"/>
</dbReference>
<dbReference type="RefSeq" id="WP_014894436.1">
    <property type="nucleotide sequence ID" value="NC_018497.1"/>
</dbReference>
<dbReference type="GO" id="GO:0046872">
    <property type="term" value="F:metal ion binding"/>
    <property type="evidence" value="ECO:0007669"/>
    <property type="project" value="UniProtKB-KW"/>
</dbReference>
<dbReference type="InterPro" id="IPR041663">
    <property type="entry name" value="DisA/LigA_HHH"/>
</dbReference>
<evidence type="ECO:0000256" key="8">
    <source>
        <dbReference type="ARBA" id="ARBA00023204"/>
    </source>
</evidence>
<dbReference type="PANTHER" id="PTHR23389">
    <property type="entry name" value="CHROMOSOME TRANSMISSION FIDELITY FACTOR 18"/>
    <property type="match status" value="1"/>
</dbReference>
<dbReference type="InterPro" id="IPR013840">
    <property type="entry name" value="DNAligase_N"/>
</dbReference>
<dbReference type="InterPro" id="IPR036420">
    <property type="entry name" value="BRCT_dom_sf"/>
</dbReference>
<gene>
    <name evidence="10" type="primary">ligA</name>
    <name evidence="13" type="ORF">CM1_01505</name>
</gene>
<evidence type="ECO:0000256" key="4">
    <source>
        <dbReference type="ARBA" id="ARBA00022763"/>
    </source>
</evidence>
<feature type="binding site" evidence="10">
    <location>
        <position position="400"/>
    </location>
    <ligand>
        <name>Zn(2+)</name>
        <dbReference type="ChEBI" id="CHEBI:29105"/>
    </ligand>
</feature>
<dbReference type="SUPFAM" id="SSF56091">
    <property type="entry name" value="DNA ligase/mRNA capping enzyme, catalytic domain"/>
    <property type="match status" value="1"/>
</dbReference>
<dbReference type="PROSITE" id="PS01055">
    <property type="entry name" value="DNA_LIGASE_N1"/>
    <property type="match status" value="1"/>
</dbReference>
<dbReference type="Pfam" id="PF00533">
    <property type="entry name" value="BRCT"/>
    <property type="match status" value="1"/>
</dbReference>
<evidence type="ECO:0000256" key="9">
    <source>
        <dbReference type="ARBA" id="ARBA00034005"/>
    </source>
</evidence>
<comment type="catalytic activity">
    <reaction evidence="9 10 11">
        <text>NAD(+) + (deoxyribonucleotide)n-3'-hydroxyl + 5'-phospho-(deoxyribonucleotide)m = (deoxyribonucleotide)n+m + AMP + beta-nicotinamide D-nucleotide.</text>
        <dbReference type="EC" id="6.5.1.2"/>
    </reaction>
</comment>
<comment type="similarity">
    <text evidence="10">Belongs to the NAD-dependent DNA ligase family. LigA subfamily.</text>
</comment>
<dbReference type="SMART" id="SM00532">
    <property type="entry name" value="LIGANc"/>
    <property type="match status" value="1"/>
</dbReference>
<feature type="domain" description="NAD-dependent DNA ligase N-terminal" evidence="12">
    <location>
        <begin position="2"/>
        <end position="436"/>
    </location>
</feature>
<feature type="active site" description="N6-AMP-lysine intermediate" evidence="10">
    <location>
        <position position="112"/>
    </location>
</feature>
<dbReference type="InterPro" id="IPR001679">
    <property type="entry name" value="DNA_ligase"/>
</dbReference>
<dbReference type="Gene3D" id="2.40.50.140">
    <property type="entry name" value="Nucleic acid-binding proteins"/>
    <property type="match status" value="1"/>
</dbReference>
<evidence type="ECO:0000256" key="2">
    <source>
        <dbReference type="ARBA" id="ARBA00022705"/>
    </source>
</evidence>
<dbReference type="PROSITE" id="PS01056">
    <property type="entry name" value="DNA_LIGASE_N2"/>
    <property type="match status" value="1"/>
</dbReference>
<dbReference type="Pfam" id="PF03119">
    <property type="entry name" value="DNA_ligase_ZBD"/>
    <property type="match status" value="1"/>
</dbReference>
<organism evidence="13 14">
    <name type="scientific">Mycoplasmoides genitalium M6320</name>
    <dbReference type="NCBI Taxonomy" id="662945"/>
    <lineage>
        <taxon>Bacteria</taxon>
        <taxon>Bacillati</taxon>
        <taxon>Mycoplasmatota</taxon>
        <taxon>Mycoplasmoidales</taxon>
        <taxon>Mycoplasmoidaceae</taxon>
        <taxon>Mycoplasmoides</taxon>
    </lineage>
</organism>
<dbReference type="GO" id="GO:0006260">
    <property type="term" value="P:DNA replication"/>
    <property type="evidence" value="ECO:0007669"/>
    <property type="project" value="UniProtKB-KW"/>
</dbReference>
<evidence type="ECO:0000256" key="6">
    <source>
        <dbReference type="ARBA" id="ARBA00022842"/>
    </source>
</evidence>
<feature type="binding site" evidence="10">
    <location>
        <begin position="80"/>
        <end position="81"/>
    </location>
    <ligand>
        <name>NAD(+)</name>
        <dbReference type="ChEBI" id="CHEBI:57540"/>
    </ligand>
</feature>
<dbReference type="Gene3D" id="1.10.287.610">
    <property type="entry name" value="Helix hairpin bin"/>
    <property type="match status" value="1"/>
</dbReference>
<sequence length="658" mass="75258">MDVKLKIQQLVNLIKNYDYHYYVLSEPLIDDFEYDMLYKSLQQLEKDHPDLIQIDSPTQRVGGEAVKGFKKLNHNSPMLSLENAFSTKEIANFIDNINFQTNSKNEFVVEPKIDGVSISLTYKNGVLVHALTRGDGSVGEDVLNNVKTIKSIPLTIPFTKTIEIRGEIFVDKKTFLAINNQLEKPFANARNLAAGTIRNLNSEITAQRKLRALFYYIPNGLEESITTQTMVLEQLKQWKFPVSDTIRVFQNKFQLINYLEAFDKKREQLTFNLDGLVIKLNSLLFYQQLGATSKSPRWAIAFKFSPKFVQTKLTAVLITIGRTGRVNYTAKLESVDLDGTKVTAATLHNFDYIKTKDIRINDTVVIYKAGEIIPKVLKVNLEKRKNDTIIIQEQKYCPSCNSKLVKIVDEVDQYCTNETCKERNIQLINYFVSKTAMDINGLNINTITKLYEHNLVRSIVDLYDLKDKKNQVLKLDLKIGDKLFNKLVDNIENSKQKGMARLLTGLGIKHVGNVLAKNLANHFKNIKALQHASLENLISLNDVGITVAESLYNWFHDPNHLQLIEQLELRQVKTDQLPLKINFETNSIYFQKRFLITGSFNISRDQIKDLLSAKFDCQFASEVKPTVDFVIAGNKPTLRKINHAKELNIPIINEAIWT</sequence>
<dbReference type="CDD" id="cd00114">
    <property type="entry name" value="LIGANc"/>
    <property type="match status" value="1"/>
</dbReference>
<dbReference type="Gene3D" id="1.10.150.20">
    <property type="entry name" value="5' to 3' exonuclease, C-terminal subdomain"/>
    <property type="match status" value="2"/>
</dbReference>
<proteinExistence type="inferred from homology"/>
<dbReference type="NCBIfam" id="NF005932">
    <property type="entry name" value="PRK07956.1"/>
    <property type="match status" value="1"/>
</dbReference>
<comment type="cofactor">
    <cofactor evidence="10">
        <name>Mg(2+)</name>
        <dbReference type="ChEBI" id="CHEBI:18420"/>
    </cofactor>
    <cofactor evidence="10">
        <name>Mn(2+)</name>
        <dbReference type="ChEBI" id="CHEBI:29035"/>
    </cofactor>
</comment>
<evidence type="ECO:0000256" key="1">
    <source>
        <dbReference type="ARBA" id="ARBA00022598"/>
    </source>
</evidence>